<name>A0AAV5HW51_9ROSI</name>
<protein>
    <submittedName>
        <fullName evidence="1">Uncharacterized protein</fullName>
    </submittedName>
</protein>
<reference evidence="1 2" key="1">
    <citation type="journal article" date="2021" name="Commun. Biol.">
        <title>The genome of Shorea leprosula (Dipterocarpaceae) highlights the ecological relevance of drought in aseasonal tropical rainforests.</title>
        <authorList>
            <person name="Ng K.K.S."/>
            <person name="Kobayashi M.J."/>
            <person name="Fawcett J.A."/>
            <person name="Hatakeyama M."/>
            <person name="Paape T."/>
            <person name="Ng C.H."/>
            <person name="Ang C.C."/>
            <person name="Tnah L.H."/>
            <person name="Lee C.T."/>
            <person name="Nishiyama T."/>
            <person name="Sese J."/>
            <person name="O'Brien M.J."/>
            <person name="Copetti D."/>
            <person name="Mohd Noor M.I."/>
            <person name="Ong R.C."/>
            <person name="Putra M."/>
            <person name="Sireger I.Z."/>
            <person name="Indrioko S."/>
            <person name="Kosugi Y."/>
            <person name="Izuno A."/>
            <person name="Isagi Y."/>
            <person name="Lee S.L."/>
            <person name="Shimizu K.K."/>
        </authorList>
    </citation>
    <scope>NUCLEOTIDE SEQUENCE [LARGE SCALE GENOMIC DNA]</scope>
    <source>
        <strain evidence="1">214</strain>
    </source>
</reference>
<proteinExistence type="predicted"/>
<comment type="caution">
    <text evidence="1">The sequence shown here is derived from an EMBL/GenBank/DDBJ whole genome shotgun (WGS) entry which is preliminary data.</text>
</comment>
<dbReference type="Gene3D" id="2.30.30.100">
    <property type="match status" value="1"/>
</dbReference>
<evidence type="ECO:0000313" key="2">
    <source>
        <dbReference type="Proteomes" id="UP001054252"/>
    </source>
</evidence>
<evidence type="ECO:0000313" key="1">
    <source>
        <dbReference type="EMBL" id="GKU93098.1"/>
    </source>
</evidence>
<accession>A0AAV5HW51</accession>
<dbReference type="Proteomes" id="UP001054252">
    <property type="component" value="Unassembled WGS sequence"/>
</dbReference>
<organism evidence="1 2">
    <name type="scientific">Rubroshorea leprosula</name>
    <dbReference type="NCBI Taxonomy" id="152421"/>
    <lineage>
        <taxon>Eukaryota</taxon>
        <taxon>Viridiplantae</taxon>
        <taxon>Streptophyta</taxon>
        <taxon>Embryophyta</taxon>
        <taxon>Tracheophyta</taxon>
        <taxon>Spermatophyta</taxon>
        <taxon>Magnoliopsida</taxon>
        <taxon>eudicotyledons</taxon>
        <taxon>Gunneridae</taxon>
        <taxon>Pentapetalae</taxon>
        <taxon>rosids</taxon>
        <taxon>malvids</taxon>
        <taxon>Malvales</taxon>
        <taxon>Dipterocarpaceae</taxon>
        <taxon>Rubroshorea</taxon>
    </lineage>
</organism>
<dbReference type="EMBL" id="BPVZ01000006">
    <property type="protein sequence ID" value="GKU93098.1"/>
    <property type="molecule type" value="Genomic_DNA"/>
</dbReference>
<gene>
    <name evidence="1" type="ORF">SLEP1_g6726</name>
</gene>
<sequence>MIFSLYLSSCFLIPSFDDLSYSLQLSVRNCFIRGSVARYVQLPPEGVDVELLHDATRREAQAVEIVRSTSSLSAHYNEHQNIYIKCLCLLQFFLQTKPYLDIADYCLPYDNLMKKMFIQTVPINQYLSYLGCMINSFNLGNS</sequence>
<keyword evidence="2" id="KW-1185">Reference proteome</keyword>
<dbReference type="AlphaFoldDB" id="A0AAV5HW51"/>